<dbReference type="InterPro" id="IPR018221">
    <property type="entry name" value="Glyco_hydro_9_His_AS"/>
</dbReference>
<evidence type="ECO:0000256" key="5">
    <source>
        <dbReference type="ARBA" id="ARBA00023277"/>
    </source>
</evidence>
<dbReference type="Pfam" id="PF00942">
    <property type="entry name" value="CBM_3"/>
    <property type="match status" value="2"/>
</dbReference>
<evidence type="ECO:0000256" key="7">
    <source>
        <dbReference type="ARBA" id="ARBA00023326"/>
    </source>
</evidence>
<evidence type="ECO:0000256" key="3">
    <source>
        <dbReference type="ARBA" id="ARBA00022801"/>
    </source>
</evidence>
<organism evidence="12 13">
    <name type="scientific">[Clostridium] cellulosi</name>
    <dbReference type="NCBI Taxonomy" id="29343"/>
    <lineage>
        <taxon>Bacteria</taxon>
        <taxon>Bacillati</taxon>
        <taxon>Bacillota</taxon>
        <taxon>Clostridia</taxon>
        <taxon>Eubacteriales</taxon>
        <taxon>Oscillospiraceae</taxon>
        <taxon>Oscillospiraceae incertae sedis</taxon>
    </lineage>
</organism>
<keyword evidence="3 8" id="KW-0378">Hydrolase</keyword>
<accession>A0A078KQG9</accession>
<keyword evidence="7 8" id="KW-0624">Polysaccharide degradation</keyword>
<dbReference type="SMART" id="SM01067">
    <property type="entry name" value="CBM_3"/>
    <property type="match status" value="2"/>
</dbReference>
<dbReference type="GO" id="GO:0030248">
    <property type="term" value="F:cellulose binding"/>
    <property type="evidence" value="ECO:0007669"/>
    <property type="project" value="InterPro"/>
</dbReference>
<gene>
    <name evidence="12" type="primary">celZ</name>
    <name evidence="12" type="ORF">CCDG5_1679</name>
</gene>
<dbReference type="STRING" id="29343.CCDG5_1679"/>
<keyword evidence="6 8" id="KW-0326">Glycosidase</keyword>
<feature type="active site" evidence="9">
    <location>
        <position position="452"/>
    </location>
</feature>
<keyword evidence="5 8" id="KW-0119">Carbohydrate metabolism</keyword>
<dbReference type="Pfam" id="PF03442">
    <property type="entry name" value="CBM_X2"/>
    <property type="match status" value="3"/>
</dbReference>
<dbReference type="Gene3D" id="1.50.10.10">
    <property type="match status" value="1"/>
</dbReference>
<keyword evidence="4 10" id="KW-0136">Cellulose degradation</keyword>
<dbReference type="InterPro" id="IPR036966">
    <property type="entry name" value="CBM3_sf"/>
</dbReference>
<dbReference type="PROSITE" id="PS00592">
    <property type="entry name" value="GH9_2"/>
    <property type="match status" value="1"/>
</dbReference>
<dbReference type="InterPro" id="IPR014756">
    <property type="entry name" value="Ig_E-set"/>
</dbReference>
<dbReference type="Proteomes" id="UP000032431">
    <property type="component" value="Chromosome I"/>
</dbReference>
<keyword evidence="2 10" id="KW-0732">Signal</keyword>
<evidence type="ECO:0000256" key="2">
    <source>
        <dbReference type="ARBA" id="ARBA00022729"/>
    </source>
</evidence>
<dbReference type="PATRIC" id="fig|29343.3.peg.1769"/>
<dbReference type="Pfam" id="PF00759">
    <property type="entry name" value="Glyco_hydro_9"/>
    <property type="match status" value="1"/>
</dbReference>
<dbReference type="InterPro" id="IPR001956">
    <property type="entry name" value="CBM3"/>
</dbReference>
<dbReference type="PANTHER" id="PTHR22298">
    <property type="entry name" value="ENDO-1,4-BETA-GLUCANASE"/>
    <property type="match status" value="1"/>
</dbReference>
<feature type="domain" description="CBM3" evidence="11">
    <location>
        <begin position="495"/>
        <end position="656"/>
    </location>
</feature>
<protein>
    <recommendedName>
        <fullName evidence="10">Endoglucanase</fullName>
        <ecNumber evidence="10">3.2.1.4</ecNumber>
    </recommendedName>
</protein>
<evidence type="ECO:0000256" key="8">
    <source>
        <dbReference type="PROSITE-ProRule" id="PRU10059"/>
    </source>
</evidence>
<dbReference type="InterPro" id="IPR005102">
    <property type="entry name" value="Carbo-bd_X2"/>
</dbReference>
<comment type="similarity">
    <text evidence="8 10">Belongs to the glycosyl hydrolase 9 (cellulase E) family.</text>
</comment>
<evidence type="ECO:0000256" key="6">
    <source>
        <dbReference type="ARBA" id="ARBA00023295"/>
    </source>
</evidence>
<dbReference type="HOGENOM" id="CLU_008926_0_2_9"/>
<evidence type="ECO:0000313" key="12">
    <source>
        <dbReference type="EMBL" id="CDZ24787.1"/>
    </source>
</evidence>
<dbReference type="AlphaFoldDB" id="A0A078KQG9"/>
<reference evidence="13" key="1">
    <citation type="submission" date="2014-07" db="EMBL/GenBank/DDBJ databases">
        <authorList>
            <person name="Wibberg D."/>
        </authorList>
    </citation>
    <scope>NUCLEOTIDE SEQUENCE [LARGE SCALE GENOMIC DNA]</scope>
    <source>
        <strain evidence="13">DG5</strain>
    </source>
</reference>
<evidence type="ECO:0000259" key="11">
    <source>
        <dbReference type="PROSITE" id="PS51172"/>
    </source>
</evidence>
<dbReference type="FunFam" id="1.50.10.10:FF:000020">
    <property type="entry name" value="Endoglucanase"/>
    <property type="match status" value="1"/>
</dbReference>
<name>A0A078KQG9_9FIRM</name>
<feature type="chain" id="PRO_5005105275" description="Endoglucanase" evidence="10">
    <location>
        <begin position="37"/>
        <end position="1102"/>
    </location>
</feature>
<dbReference type="InterPro" id="IPR001701">
    <property type="entry name" value="Glyco_hydro_9"/>
</dbReference>
<dbReference type="EC" id="3.2.1.4" evidence="10"/>
<dbReference type="GO" id="GO:0008810">
    <property type="term" value="F:cellulase activity"/>
    <property type="evidence" value="ECO:0007669"/>
    <property type="project" value="UniProtKB-EC"/>
</dbReference>
<dbReference type="InterPro" id="IPR012341">
    <property type="entry name" value="6hp_glycosidase-like_sf"/>
</dbReference>
<dbReference type="EMBL" id="LM995447">
    <property type="protein sequence ID" value="CDZ24787.1"/>
    <property type="molecule type" value="Genomic_DNA"/>
</dbReference>
<dbReference type="KEGG" id="ccel:CCDG5_1679"/>
<feature type="active site" evidence="8">
    <location>
        <position position="414"/>
    </location>
</feature>
<evidence type="ECO:0000256" key="4">
    <source>
        <dbReference type="ARBA" id="ARBA00023001"/>
    </source>
</evidence>
<dbReference type="GO" id="GO:0030245">
    <property type="term" value="P:cellulose catabolic process"/>
    <property type="evidence" value="ECO:0007669"/>
    <property type="project" value="UniProtKB-KW"/>
</dbReference>
<dbReference type="Gene3D" id="2.60.40.710">
    <property type="entry name" value="Endoglucanase-like"/>
    <property type="match status" value="2"/>
</dbReference>
<dbReference type="InterPro" id="IPR008965">
    <property type="entry name" value="CBM2/CBM3_carb-bd_dom_sf"/>
</dbReference>
<sequence>MKGVLWMRTFKKFLSAALSAAVVSMTAIPMPFAASAATQASGSYNYGEALQKAIMFYEFQRSGPVAPDQRNNWRGDSGMSDGSDVGLDLTGGYYDAGDHVKFNLPMSYTAAMLAWDVYENKDALASSGQLSYIKTAIKWATDYLIKCHPSPNVFYYQVGDGSLDHAWWGPAEVMQMKRPAFKVDTSSPGSTVSAEAAAALAAAAVVFEDSDPSYAANCLSHAKDLFNFADSTKSDAGYTAASGYYNSFSGFYDELSWAAVWLYIATGDSDYLDKAESYVDKWNRQGQSDIIEYKYTQCWDDVHYGAQLLLARITGKSIYKESVERNLDWWTTGYDGDRVTYTPKGLAWLQQWGPLRYATTAAFLADVYANSGLCSAEKANTYKAFAKQQVDYALGSSGRSYVIGFGTNYPKNPHHRTAESSWADSMQIPGYCRHLLVGALVGGPDQGDSYDDSCANYTQTEVACDYNAGLVCALTSLYRDYGGSPIEGLNAIETPTNNEFFVEASVNSAGSNFEEIKALIYNESGWPARMGDKLSFKYFIDISELVKAGYSAKDVTIKTNYNAGATVSGLYPWDEAHNIYYVNVDFTGTKIYPGGQSVYRKEVQFRMSYPENVNVWDNSNDFSYEGISTTPGSSPVLALNIPVYDDGVKIFGNEPGSSGVKDASITPTTATFDLNPQNQADISVAVNANGNTLKGIYYGTTALVKGTDYTVSSDGKTVTISKSFLSTLDQGTANLKFDFDAGADPVLTVTITDTTPVVSAEISPTTATFDLNPEKQADIPVSVTYNGKTLKGIYNGTTALAEGTDYTVSSDGDTITILKSYLATLDEGTANLRFDFDSDTDPVLKVTITDSTPVVDSEISPTTATFDLNAENQADIPVEVTYNGNTLNGIYNGSTALVKGTDYTVSSDGTVTILKSYLSKQPVGTLNLIFDFNKGTDPILAITVVNTSPIVIGDLKLQMFNSNTQSTTNGIMPRFRLVNTGDTAVDLSTVKIRYYFTEDGTQSQNFWCDWSSVGSSNVTSTFVKMDNPVDGADTYLEIGFTSGAGQIAPGASVEVQARFSKADWSDYNQADDYSFNPTDNSYVDWTKATLYIDGKLEWGMEP</sequence>
<dbReference type="SUPFAM" id="SSF48208">
    <property type="entry name" value="Six-hairpin glycosidases"/>
    <property type="match status" value="1"/>
</dbReference>
<dbReference type="Gene3D" id="2.60.40.10">
    <property type="entry name" value="Immunoglobulins"/>
    <property type="match status" value="3"/>
</dbReference>
<evidence type="ECO:0000313" key="13">
    <source>
        <dbReference type="Proteomes" id="UP000032431"/>
    </source>
</evidence>
<proteinExistence type="inferred from homology"/>
<evidence type="ECO:0000256" key="1">
    <source>
        <dbReference type="ARBA" id="ARBA00000966"/>
    </source>
</evidence>
<dbReference type="PROSITE" id="PS51172">
    <property type="entry name" value="CBM3"/>
    <property type="match status" value="2"/>
</dbReference>
<keyword evidence="13" id="KW-1185">Reference proteome</keyword>
<dbReference type="SUPFAM" id="SSF81296">
    <property type="entry name" value="E set domains"/>
    <property type="match status" value="3"/>
</dbReference>
<dbReference type="SUPFAM" id="SSF49384">
    <property type="entry name" value="Carbohydrate-binding domain"/>
    <property type="match status" value="2"/>
</dbReference>
<feature type="domain" description="CBM3" evidence="11">
    <location>
        <begin position="951"/>
        <end position="1102"/>
    </location>
</feature>
<dbReference type="InterPro" id="IPR033126">
    <property type="entry name" value="Glyco_hydro_9_Asp/Glu_AS"/>
</dbReference>
<comment type="catalytic activity">
    <reaction evidence="1 10">
        <text>Endohydrolysis of (1-&gt;4)-beta-D-glucosidic linkages in cellulose, lichenin and cereal beta-D-glucans.</text>
        <dbReference type="EC" id="3.2.1.4"/>
    </reaction>
</comment>
<evidence type="ECO:0000256" key="10">
    <source>
        <dbReference type="RuleBase" id="RU361166"/>
    </source>
</evidence>
<dbReference type="PROSITE" id="PS00698">
    <property type="entry name" value="GH9_3"/>
    <property type="match status" value="1"/>
</dbReference>
<dbReference type="InterPro" id="IPR013783">
    <property type="entry name" value="Ig-like_fold"/>
</dbReference>
<feature type="signal peptide" evidence="10">
    <location>
        <begin position="1"/>
        <end position="36"/>
    </location>
</feature>
<feature type="active site" evidence="9">
    <location>
        <position position="461"/>
    </location>
</feature>
<evidence type="ECO:0000256" key="9">
    <source>
        <dbReference type="PROSITE-ProRule" id="PRU10060"/>
    </source>
</evidence>
<dbReference type="InterPro" id="IPR008928">
    <property type="entry name" value="6-hairpin_glycosidase_sf"/>
</dbReference>